<proteinExistence type="predicted"/>
<organism evidence="1 2">
    <name type="scientific">Pisolithus tinctorius Marx 270</name>
    <dbReference type="NCBI Taxonomy" id="870435"/>
    <lineage>
        <taxon>Eukaryota</taxon>
        <taxon>Fungi</taxon>
        <taxon>Dikarya</taxon>
        <taxon>Basidiomycota</taxon>
        <taxon>Agaricomycotina</taxon>
        <taxon>Agaricomycetes</taxon>
        <taxon>Agaricomycetidae</taxon>
        <taxon>Boletales</taxon>
        <taxon>Sclerodermatineae</taxon>
        <taxon>Pisolithaceae</taxon>
        <taxon>Pisolithus</taxon>
    </lineage>
</organism>
<dbReference type="HOGENOM" id="CLU_3088182_0_0_1"/>
<dbReference type="Proteomes" id="UP000054217">
    <property type="component" value="Unassembled WGS sequence"/>
</dbReference>
<gene>
    <name evidence="1" type="ORF">M404DRAFT_188320</name>
</gene>
<sequence>MKLIPQTWATTQRRVGTGQKRVALELTLTTGEYQQSHFTTCSKRTNPVLKKG</sequence>
<protein>
    <submittedName>
        <fullName evidence="1">Uncharacterized protein</fullName>
    </submittedName>
</protein>
<dbReference type="AlphaFoldDB" id="A0A0C3KZ87"/>
<name>A0A0C3KZ87_PISTI</name>
<evidence type="ECO:0000313" key="2">
    <source>
        <dbReference type="Proteomes" id="UP000054217"/>
    </source>
</evidence>
<dbReference type="InParanoid" id="A0A0C3KZ87"/>
<evidence type="ECO:0000313" key="1">
    <source>
        <dbReference type="EMBL" id="KIO14797.1"/>
    </source>
</evidence>
<keyword evidence="2" id="KW-1185">Reference proteome</keyword>
<reference evidence="2" key="2">
    <citation type="submission" date="2015-01" db="EMBL/GenBank/DDBJ databases">
        <title>Evolutionary Origins and Diversification of the Mycorrhizal Mutualists.</title>
        <authorList>
            <consortium name="DOE Joint Genome Institute"/>
            <consortium name="Mycorrhizal Genomics Consortium"/>
            <person name="Kohler A."/>
            <person name="Kuo A."/>
            <person name="Nagy L.G."/>
            <person name="Floudas D."/>
            <person name="Copeland A."/>
            <person name="Barry K.W."/>
            <person name="Cichocki N."/>
            <person name="Veneault-Fourrey C."/>
            <person name="LaButti K."/>
            <person name="Lindquist E.A."/>
            <person name="Lipzen A."/>
            <person name="Lundell T."/>
            <person name="Morin E."/>
            <person name="Murat C."/>
            <person name="Riley R."/>
            <person name="Ohm R."/>
            <person name="Sun H."/>
            <person name="Tunlid A."/>
            <person name="Henrissat B."/>
            <person name="Grigoriev I.V."/>
            <person name="Hibbett D.S."/>
            <person name="Martin F."/>
        </authorList>
    </citation>
    <scope>NUCLEOTIDE SEQUENCE [LARGE SCALE GENOMIC DNA]</scope>
    <source>
        <strain evidence="2">Marx 270</strain>
    </source>
</reference>
<reference evidence="1 2" key="1">
    <citation type="submission" date="2014-04" db="EMBL/GenBank/DDBJ databases">
        <authorList>
            <consortium name="DOE Joint Genome Institute"/>
            <person name="Kuo A."/>
            <person name="Kohler A."/>
            <person name="Costa M.D."/>
            <person name="Nagy L.G."/>
            <person name="Floudas D."/>
            <person name="Copeland A."/>
            <person name="Barry K.W."/>
            <person name="Cichocki N."/>
            <person name="Veneault-Fourrey C."/>
            <person name="LaButti K."/>
            <person name="Lindquist E.A."/>
            <person name="Lipzen A."/>
            <person name="Lundell T."/>
            <person name="Morin E."/>
            <person name="Murat C."/>
            <person name="Sun H."/>
            <person name="Tunlid A."/>
            <person name="Henrissat B."/>
            <person name="Grigoriev I.V."/>
            <person name="Hibbett D.S."/>
            <person name="Martin F."/>
            <person name="Nordberg H.P."/>
            <person name="Cantor M.N."/>
            <person name="Hua S.X."/>
        </authorList>
    </citation>
    <scope>NUCLEOTIDE SEQUENCE [LARGE SCALE GENOMIC DNA]</scope>
    <source>
        <strain evidence="1 2">Marx 270</strain>
    </source>
</reference>
<dbReference type="EMBL" id="KN831944">
    <property type="protein sequence ID" value="KIO14797.1"/>
    <property type="molecule type" value="Genomic_DNA"/>
</dbReference>
<accession>A0A0C3KZ87</accession>